<dbReference type="EMBL" id="CP016279">
    <property type="protein sequence ID" value="ANP50907.1"/>
    <property type="molecule type" value="Genomic_DNA"/>
</dbReference>
<dbReference type="EMBL" id="JAGGLP010000010">
    <property type="protein sequence ID" value="MBP2052186.1"/>
    <property type="molecule type" value="Genomic_DNA"/>
</dbReference>
<dbReference type="STRING" id="68214.AVL59_15885"/>
<dbReference type="SMART" id="SM00062">
    <property type="entry name" value="PBPb"/>
    <property type="match status" value="1"/>
</dbReference>
<dbReference type="Proteomes" id="UP000092659">
    <property type="component" value="Chromosome"/>
</dbReference>
<reference evidence="5 7" key="2">
    <citation type="submission" date="2021-03" db="EMBL/GenBank/DDBJ databases">
        <title>Genomic Encyclopedia of Type Strains, Phase IV (KMG-IV): sequencing the most valuable type-strain genomes for metagenomic binning, comparative biology and taxonomic classification.</title>
        <authorList>
            <person name="Goeker M."/>
        </authorList>
    </citation>
    <scope>NUCLEOTIDE SEQUENCE [LARGE SCALE GENOMIC DNA]</scope>
    <source>
        <strain evidence="5 7">DSM 40499</strain>
    </source>
</reference>
<dbReference type="OrthoDB" id="4633994at2"/>
<proteinExistence type="predicted"/>
<accession>A0A1B1AWJ8</accession>
<name>A0A1B1AWJ8_9ACTN</name>
<evidence type="ECO:0000313" key="6">
    <source>
        <dbReference type="Proteomes" id="UP000092659"/>
    </source>
</evidence>
<dbReference type="CDD" id="cd01004">
    <property type="entry name" value="PBP2_MidA_like"/>
    <property type="match status" value="1"/>
</dbReference>
<dbReference type="AlphaFoldDB" id="A0A1B1AWJ8"/>
<dbReference type="PANTHER" id="PTHR35936:SF17">
    <property type="entry name" value="ARGININE-BINDING EXTRACELLULAR PROTEIN ARTP"/>
    <property type="match status" value="1"/>
</dbReference>
<dbReference type="KEGG" id="sgs:AVL59_15885"/>
<dbReference type="RefSeq" id="WP_067304429.1">
    <property type="nucleotide sequence ID" value="NZ_CP016279.1"/>
</dbReference>
<evidence type="ECO:0000259" key="3">
    <source>
        <dbReference type="SMART" id="SM00062"/>
    </source>
</evidence>
<dbReference type="SUPFAM" id="SSF53850">
    <property type="entry name" value="Periplasmic binding protein-like II"/>
    <property type="match status" value="1"/>
</dbReference>
<dbReference type="Gene3D" id="3.40.190.10">
    <property type="entry name" value="Periplasmic binding protein-like II"/>
    <property type="match status" value="2"/>
</dbReference>
<keyword evidence="7" id="KW-1185">Reference proteome</keyword>
<protein>
    <submittedName>
        <fullName evidence="4">ABC transporter substrate-binding protein</fullName>
    </submittedName>
    <submittedName>
        <fullName evidence="5">Polar amino acid transport system substrate-binding protein</fullName>
    </submittedName>
</protein>
<evidence type="ECO:0000313" key="7">
    <source>
        <dbReference type="Proteomes" id="UP001519309"/>
    </source>
</evidence>
<sequence>MSTLPQVLGLARTGGAPTARRSAAVALGLTSALVLAACGNPSDGGTTEVAASKGTNTKINISPDQNRITTDKVDSIAAEVPEAIRRRGTLETVGSSGSAAPLTFYATDDKTVIGVEPDIAHLVADVLGLEPRINTVSWENIFVGLDSGKYDVGFSNITDTEERKEKYDFASYREDNLGFEAKKGSGLKVTGPKDVAGRTVAVGSGTNQEKLLVEWSKEDVKAGLKPVSIKYYQNDSDTYLALQSGRIDLYLGPNPTAAYHAATTGRTEVVGTYSGAGATLQGLIAATTKKDNGLVKALADALDEIIHNGTYARVLERWGLSGEGVAKSEINPPGLPRTNK</sequence>
<dbReference type="InterPro" id="IPR001638">
    <property type="entry name" value="Solute-binding_3/MltF_N"/>
</dbReference>
<gene>
    <name evidence="4" type="ORF">AVL59_15885</name>
    <name evidence="5" type="ORF">J2Z21_005168</name>
</gene>
<feature type="domain" description="Solute-binding protein family 3/N-terminal" evidence="3">
    <location>
        <begin position="89"/>
        <end position="322"/>
    </location>
</feature>
<evidence type="ECO:0000313" key="4">
    <source>
        <dbReference type="EMBL" id="ANP50907.1"/>
    </source>
</evidence>
<dbReference type="Proteomes" id="UP001519309">
    <property type="component" value="Unassembled WGS sequence"/>
</dbReference>
<feature type="chain" id="PRO_5038676345" evidence="2">
    <location>
        <begin position="37"/>
        <end position="340"/>
    </location>
</feature>
<evidence type="ECO:0000256" key="2">
    <source>
        <dbReference type="SAM" id="SignalP"/>
    </source>
</evidence>
<feature type="signal peptide" evidence="2">
    <location>
        <begin position="1"/>
        <end position="36"/>
    </location>
</feature>
<dbReference type="PANTHER" id="PTHR35936">
    <property type="entry name" value="MEMBRANE-BOUND LYTIC MUREIN TRANSGLYCOSYLASE F"/>
    <property type="match status" value="1"/>
</dbReference>
<evidence type="ECO:0000256" key="1">
    <source>
        <dbReference type="ARBA" id="ARBA00022729"/>
    </source>
</evidence>
<keyword evidence="1 2" id="KW-0732">Signal</keyword>
<dbReference type="Pfam" id="PF00497">
    <property type="entry name" value="SBP_bac_3"/>
    <property type="match status" value="1"/>
</dbReference>
<organism evidence="4 6">
    <name type="scientific">Streptomyces griseochromogenes</name>
    <dbReference type="NCBI Taxonomy" id="68214"/>
    <lineage>
        <taxon>Bacteria</taxon>
        <taxon>Bacillati</taxon>
        <taxon>Actinomycetota</taxon>
        <taxon>Actinomycetes</taxon>
        <taxon>Kitasatosporales</taxon>
        <taxon>Streptomycetaceae</taxon>
        <taxon>Streptomyces</taxon>
    </lineage>
</organism>
<evidence type="ECO:0000313" key="5">
    <source>
        <dbReference type="EMBL" id="MBP2052186.1"/>
    </source>
</evidence>
<reference evidence="4 6" key="1">
    <citation type="submission" date="2016-06" db="EMBL/GenBank/DDBJ databases">
        <title>Complete genome sequence of Streptomyces griseochromogenes ATCC 14511, the Blasticidin S producer.</title>
        <authorList>
            <person name="Wu L."/>
        </authorList>
    </citation>
    <scope>NUCLEOTIDE SEQUENCE [LARGE SCALE GENOMIC DNA]</scope>
    <source>
        <strain evidence="4 6">ATCC 14511</strain>
    </source>
</reference>